<dbReference type="Pfam" id="PF13426">
    <property type="entry name" value="PAS_9"/>
    <property type="match status" value="1"/>
</dbReference>
<dbReference type="CDD" id="cd01949">
    <property type="entry name" value="GGDEF"/>
    <property type="match status" value="1"/>
</dbReference>
<dbReference type="InterPro" id="IPR043128">
    <property type="entry name" value="Rev_trsase/Diguanyl_cyclase"/>
</dbReference>
<evidence type="ECO:0000313" key="5">
    <source>
        <dbReference type="Proteomes" id="UP000186385"/>
    </source>
</evidence>
<dbReference type="InterPro" id="IPR035965">
    <property type="entry name" value="PAS-like_dom_sf"/>
</dbReference>
<evidence type="ECO:0000256" key="1">
    <source>
        <dbReference type="SAM" id="Coils"/>
    </source>
</evidence>
<dbReference type="Proteomes" id="UP000215545">
    <property type="component" value="Unassembled WGS sequence"/>
</dbReference>
<dbReference type="InterPro" id="IPR050469">
    <property type="entry name" value="Diguanylate_Cyclase"/>
</dbReference>
<dbReference type="GO" id="GO:0052621">
    <property type="term" value="F:diguanylate cyclase activity"/>
    <property type="evidence" value="ECO:0007669"/>
    <property type="project" value="TreeGrafter"/>
</dbReference>
<name>A0A1N6TNS5_9BACI</name>
<reference evidence="6" key="2">
    <citation type="submission" date="2017-03" db="EMBL/GenBank/DDBJ databases">
        <title>Bacillus sp. V-88(T) DSM27956, whole genome shotgun sequencing project.</title>
        <authorList>
            <person name="Dastager S.G."/>
            <person name="Neurgaonkar P.S."/>
            <person name="Dharne M.S."/>
        </authorList>
    </citation>
    <scope>NUCLEOTIDE SEQUENCE [LARGE SCALE GENOMIC DNA]</scope>
    <source>
        <strain evidence="6">DSM 25145</strain>
    </source>
</reference>
<dbReference type="OrthoDB" id="9759607at2"/>
<feature type="domain" description="GGDEF" evidence="2">
    <location>
        <begin position="191"/>
        <end position="317"/>
    </location>
</feature>
<dbReference type="RefSeq" id="WP_045851632.1">
    <property type="nucleotide sequence ID" value="NZ_FTLX01000003.1"/>
</dbReference>
<dbReference type="STRING" id="1017273.SAMN05443094_10336"/>
<dbReference type="EMBL" id="FTLX01000003">
    <property type="protein sequence ID" value="SIQ55060.1"/>
    <property type="molecule type" value="Genomic_DNA"/>
</dbReference>
<keyword evidence="1" id="KW-0175">Coiled coil</keyword>
<dbReference type="PANTHER" id="PTHR45138">
    <property type="entry name" value="REGULATORY COMPONENTS OF SENSORY TRANSDUCTION SYSTEM"/>
    <property type="match status" value="1"/>
</dbReference>
<dbReference type="SUPFAM" id="SSF55073">
    <property type="entry name" value="Nucleotide cyclase"/>
    <property type="match status" value="1"/>
</dbReference>
<dbReference type="FunFam" id="3.30.70.270:FF:000001">
    <property type="entry name" value="Diguanylate cyclase domain protein"/>
    <property type="match status" value="1"/>
</dbReference>
<dbReference type="SMART" id="SM00267">
    <property type="entry name" value="GGDEF"/>
    <property type="match status" value="1"/>
</dbReference>
<feature type="coiled-coil region" evidence="1">
    <location>
        <begin position="108"/>
        <end position="160"/>
    </location>
</feature>
<dbReference type="AlphaFoldDB" id="A0A1N6TNS5"/>
<keyword evidence="6" id="KW-1185">Reference proteome</keyword>
<dbReference type="NCBIfam" id="TIGR00254">
    <property type="entry name" value="GGDEF"/>
    <property type="match status" value="1"/>
</dbReference>
<evidence type="ECO:0000313" key="4">
    <source>
        <dbReference type="EMBL" id="SIQ55060.1"/>
    </source>
</evidence>
<dbReference type="EMBL" id="MWSK01000003">
    <property type="protein sequence ID" value="OXS78323.1"/>
    <property type="molecule type" value="Genomic_DNA"/>
</dbReference>
<reference evidence="4 5" key="1">
    <citation type="submission" date="2017-01" db="EMBL/GenBank/DDBJ databases">
        <authorList>
            <person name="Mah S.A."/>
            <person name="Swanson W.J."/>
            <person name="Moy G.W."/>
            <person name="Vacquier V.D."/>
        </authorList>
    </citation>
    <scope>NUCLEOTIDE SEQUENCE [LARGE SCALE GENOMIC DNA]</scope>
    <source>
        <strain evidence="4 5">NIO-1016</strain>
    </source>
</reference>
<dbReference type="GO" id="GO:1902201">
    <property type="term" value="P:negative regulation of bacterial-type flagellum-dependent cell motility"/>
    <property type="evidence" value="ECO:0007669"/>
    <property type="project" value="TreeGrafter"/>
</dbReference>
<dbReference type="Gene3D" id="3.30.450.20">
    <property type="entry name" value="PAS domain"/>
    <property type="match status" value="1"/>
</dbReference>
<dbReference type="Gene3D" id="3.30.70.270">
    <property type="match status" value="1"/>
</dbReference>
<dbReference type="GO" id="GO:0005886">
    <property type="term" value="C:plasma membrane"/>
    <property type="evidence" value="ECO:0007669"/>
    <property type="project" value="TreeGrafter"/>
</dbReference>
<dbReference type="GO" id="GO:0043709">
    <property type="term" value="P:cell adhesion involved in single-species biofilm formation"/>
    <property type="evidence" value="ECO:0007669"/>
    <property type="project" value="TreeGrafter"/>
</dbReference>
<accession>A0A1N6TNS5</accession>
<gene>
    <name evidence="3" type="ORF">B1B05_06830</name>
    <name evidence="4" type="ORF">SAMN05443094_10336</name>
</gene>
<evidence type="ECO:0000313" key="6">
    <source>
        <dbReference type="Proteomes" id="UP000215545"/>
    </source>
</evidence>
<proteinExistence type="predicted"/>
<sequence length="317" mass="36436">MDKQLNMAPCGYFVMKPDGYIIEVNQTFCYMLGASRSQELTGRHIHSILTVASKLYYQTFFTPIMASYKHVNEMYLTFKLQNGDIPVLLNAVEREGRFECVIVHMTLRHEYENDLLQARRNAERMLQETSQAYENLQHLLSEYEEKKQEMLVLNAALQEMTVTDPLTGLKNRRYFQEQLTRYVNQSKKDGTPFSILLIDIDHFKKVNDTFGHPVGDAVLQELAGKLQSETREEDVTARMGGEEFTILLSQMGAEQAQTAAEHIRFNIENGKWFHTPITVSIGVASFRQSDTISSLMSRSDEALYQAKKEGRNRIALK</sequence>
<reference evidence="3" key="3">
    <citation type="submission" date="2017-03" db="EMBL/GenBank/DDBJ databases">
        <authorList>
            <person name="Dastager S.G."/>
            <person name="Neurgaonkar P.S."/>
            <person name="Dharne M.S."/>
        </authorList>
    </citation>
    <scope>NUCLEOTIDE SEQUENCE</scope>
    <source>
        <strain evidence="3">DSM 25145</strain>
    </source>
</reference>
<dbReference type="PROSITE" id="PS50887">
    <property type="entry name" value="GGDEF"/>
    <property type="match status" value="1"/>
</dbReference>
<dbReference type="InterPro" id="IPR000160">
    <property type="entry name" value="GGDEF_dom"/>
</dbReference>
<dbReference type="InterPro" id="IPR029787">
    <property type="entry name" value="Nucleotide_cyclase"/>
</dbReference>
<dbReference type="Pfam" id="PF00990">
    <property type="entry name" value="GGDEF"/>
    <property type="match status" value="1"/>
</dbReference>
<dbReference type="InterPro" id="IPR000014">
    <property type="entry name" value="PAS"/>
</dbReference>
<dbReference type="Proteomes" id="UP000186385">
    <property type="component" value="Unassembled WGS sequence"/>
</dbReference>
<protein>
    <submittedName>
        <fullName evidence="3">GGDEF domain-containing protein</fullName>
    </submittedName>
    <submittedName>
        <fullName evidence="4">Sigma-B regulation protein RsbU (Phosphoserine phosphatase)</fullName>
    </submittedName>
</protein>
<organism evidence="4 5">
    <name type="scientific">Domibacillus enclensis</name>
    <dbReference type="NCBI Taxonomy" id="1017273"/>
    <lineage>
        <taxon>Bacteria</taxon>
        <taxon>Bacillati</taxon>
        <taxon>Bacillota</taxon>
        <taxon>Bacilli</taxon>
        <taxon>Bacillales</taxon>
        <taxon>Bacillaceae</taxon>
        <taxon>Domibacillus</taxon>
    </lineage>
</organism>
<evidence type="ECO:0000313" key="3">
    <source>
        <dbReference type="EMBL" id="OXS78323.1"/>
    </source>
</evidence>
<dbReference type="PANTHER" id="PTHR45138:SF9">
    <property type="entry name" value="DIGUANYLATE CYCLASE DGCM-RELATED"/>
    <property type="match status" value="1"/>
</dbReference>
<evidence type="ECO:0000259" key="2">
    <source>
        <dbReference type="PROSITE" id="PS50887"/>
    </source>
</evidence>
<dbReference type="SUPFAM" id="SSF55785">
    <property type="entry name" value="PYP-like sensor domain (PAS domain)"/>
    <property type="match status" value="1"/>
</dbReference>